<keyword evidence="3 7" id="KW-0732">Signal</keyword>
<dbReference type="Proteomes" id="UP001157126">
    <property type="component" value="Unassembled WGS sequence"/>
</dbReference>
<organism evidence="9 10">
    <name type="scientific">Mobilicoccus caccae</name>
    <dbReference type="NCBI Taxonomy" id="1859295"/>
    <lineage>
        <taxon>Bacteria</taxon>
        <taxon>Bacillati</taxon>
        <taxon>Actinomycetota</taxon>
        <taxon>Actinomycetes</taxon>
        <taxon>Micrococcales</taxon>
        <taxon>Dermatophilaceae</taxon>
        <taxon>Mobilicoccus</taxon>
    </lineage>
</organism>
<name>A0ABQ6IQR1_9MICO</name>
<gene>
    <name evidence="9" type="ORF">GCM10025883_11040</name>
</gene>
<evidence type="ECO:0000256" key="2">
    <source>
        <dbReference type="ARBA" id="ARBA00022723"/>
    </source>
</evidence>
<evidence type="ECO:0000256" key="6">
    <source>
        <dbReference type="SAM" id="Phobius"/>
    </source>
</evidence>
<feature type="domain" description="CopC" evidence="8">
    <location>
        <begin position="32"/>
        <end position="124"/>
    </location>
</feature>
<comment type="caution">
    <text evidence="9">The sequence shown here is derived from an EMBL/GenBank/DDBJ whole genome shotgun (WGS) entry which is preliminary data.</text>
</comment>
<reference evidence="10" key="1">
    <citation type="journal article" date="2019" name="Int. J. Syst. Evol. Microbiol.">
        <title>The Global Catalogue of Microorganisms (GCM) 10K type strain sequencing project: providing services to taxonomists for standard genome sequencing and annotation.</title>
        <authorList>
            <consortium name="The Broad Institute Genomics Platform"/>
            <consortium name="The Broad Institute Genome Sequencing Center for Infectious Disease"/>
            <person name="Wu L."/>
            <person name="Ma J."/>
        </authorList>
    </citation>
    <scope>NUCLEOTIDE SEQUENCE [LARGE SCALE GENOMIC DNA]</scope>
    <source>
        <strain evidence="10">NBRC 113072</strain>
    </source>
</reference>
<evidence type="ECO:0000259" key="8">
    <source>
        <dbReference type="Pfam" id="PF04234"/>
    </source>
</evidence>
<dbReference type="Pfam" id="PF04234">
    <property type="entry name" value="CopC"/>
    <property type="match status" value="1"/>
</dbReference>
<dbReference type="InterPro" id="IPR014755">
    <property type="entry name" value="Cu-Rt/internalin_Ig-like"/>
</dbReference>
<keyword evidence="2" id="KW-0479">Metal-binding</keyword>
<keyword evidence="6" id="KW-0472">Membrane</keyword>
<dbReference type="EMBL" id="BSUO01000001">
    <property type="protein sequence ID" value="GMA39059.1"/>
    <property type="molecule type" value="Genomic_DNA"/>
</dbReference>
<comment type="subcellular location">
    <subcellularLocation>
        <location evidence="1">Cell envelope</location>
    </subcellularLocation>
</comment>
<dbReference type="InterPro" id="IPR014756">
    <property type="entry name" value="Ig_E-set"/>
</dbReference>
<dbReference type="PANTHER" id="PTHR34820">
    <property type="entry name" value="INNER MEMBRANE PROTEIN YEBZ"/>
    <property type="match status" value="1"/>
</dbReference>
<evidence type="ECO:0000313" key="10">
    <source>
        <dbReference type="Proteomes" id="UP001157126"/>
    </source>
</evidence>
<keyword evidence="6" id="KW-0812">Transmembrane</keyword>
<dbReference type="InterPro" id="IPR007348">
    <property type="entry name" value="CopC_dom"/>
</dbReference>
<evidence type="ECO:0000256" key="1">
    <source>
        <dbReference type="ARBA" id="ARBA00004196"/>
    </source>
</evidence>
<evidence type="ECO:0000256" key="4">
    <source>
        <dbReference type="ARBA" id="ARBA00023008"/>
    </source>
</evidence>
<evidence type="ECO:0000313" key="9">
    <source>
        <dbReference type="EMBL" id="GMA39059.1"/>
    </source>
</evidence>
<keyword evidence="6" id="KW-1133">Transmembrane helix</keyword>
<feature type="chain" id="PRO_5046495957" description="CopC domain-containing protein" evidence="7">
    <location>
        <begin position="32"/>
        <end position="197"/>
    </location>
</feature>
<feature type="compositionally biased region" description="Low complexity" evidence="5">
    <location>
        <begin position="129"/>
        <end position="160"/>
    </location>
</feature>
<evidence type="ECO:0000256" key="3">
    <source>
        <dbReference type="ARBA" id="ARBA00022729"/>
    </source>
</evidence>
<dbReference type="SUPFAM" id="SSF81296">
    <property type="entry name" value="E set domains"/>
    <property type="match status" value="1"/>
</dbReference>
<feature type="signal peptide" evidence="7">
    <location>
        <begin position="1"/>
        <end position="31"/>
    </location>
</feature>
<evidence type="ECO:0000256" key="5">
    <source>
        <dbReference type="SAM" id="MobiDB-lite"/>
    </source>
</evidence>
<evidence type="ECO:0000256" key="7">
    <source>
        <dbReference type="SAM" id="SignalP"/>
    </source>
</evidence>
<keyword evidence="4" id="KW-0186">Copper</keyword>
<sequence>MPRQRASITVPLISALAALVLLLGGATAALAHSELISSDPDDGASLGSMPSSVTLTFNEDVDPNFAQAIVADEQDVARPVTAEVSGPRVTVPVPPEVRQGAVQVRYRVVSADGHPVAGEIRFTVAGAAPTGDTSSATDAAATSQAPAPAATPSAPAQTPAGQDESASTLWMYVLTGFAALLVVGVGVAIVLMGRRRR</sequence>
<dbReference type="PANTHER" id="PTHR34820:SF4">
    <property type="entry name" value="INNER MEMBRANE PROTEIN YEBZ"/>
    <property type="match status" value="1"/>
</dbReference>
<proteinExistence type="predicted"/>
<dbReference type="Gene3D" id="2.60.40.1220">
    <property type="match status" value="1"/>
</dbReference>
<feature type="transmembrane region" description="Helical" evidence="6">
    <location>
        <begin position="169"/>
        <end position="192"/>
    </location>
</feature>
<keyword evidence="10" id="KW-1185">Reference proteome</keyword>
<accession>A0ABQ6IQR1</accession>
<feature type="region of interest" description="Disordered" evidence="5">
    <location>
        <begin position="129"/>
        <end position="162"/>
    </location>
</feature>
<protein>
    <recommendedName>
        <fullName evidence="8">CopC domain-containing protein</fullName>
    </recommendedName>
</protein>
<dbReference type="InterPro" id="IPR032694">
    <property type="entry name" value="CopC/D"/>
</dbReference>
<dbReference type="RefSeq" id="WP_284303052.1">
    <property type="nucleotide sequence ID" value="NZ_BSUO01000001.1"/>
</dbReference>